<feature type="transmembrane region" description="Helical" evidence="6">
    <location>
        <begin position="80"/>
        <end position="98"/>
    </location>
</feature>
<sequence>MGIISTAIALGYLLAPVLGGVIYTRIGYYATFGITFGVLAPDFLLRLVVIEKTVEAHPPPTAVPLEGPNGVLWKLLRTPLAYAIVCAVFLNTTSLTILDNTLAIFVQEVFHWDALGAGLAFFPPLAPGLLGGYFIGWAVDRYGTRWPAVVGFVICVPSWILLRVVTHDTMGQKVLFAVLLFGVGTGSEIVTVSTMTECRSLCPTSLAMGFAVFNIPLAASIIFSVVSSTLQQSGGWSLTTLIPGLFSAAGILCAVWFRVRGSKASPEDGGDV</sequence>
<keyword evidence="4 6" id="KW-1133">Transmembrane helix</keyword>
<evidence type="ECO:0000256" key="3">
    <source>
        <dbReference type="ARBA" id="ARBA00022692"/>
    </source>
</evidence>
<dbReference type="GO" id="GO:0016020">
    <property type="term" value="C:membrane"/>
    <property type="evidence" value="ECO:0007669"/>
    <property type="project" value="UniProtKB-SubCell"/>
</dbReference>
<keyword evidence="9" id="KW-1185">Reference proteome</keyword>
<evidence type="ECO:0000256" key="4">
    <source>
        <dbReference type="ARBA" id="ARBA00022989"/>
    </source>
</evidence>
<evidence type="ECO:0000259" key="7">
    <source>
        <dbReference type="PROSITE" id="PS50850"/>
    </source>
</evidence>
<keyword evidence="3 6" id="KW-0812">Transmembrane</keyword>
<keyword evidence="2" id="KW-0813">Transport</keyword>
<keyword evidence="5 6" id="KW-0472">Membrane</keyword>
<feature type="transmembrane region" description="Helical" evidence="6">
    <location>
        <begin position="29"/>
        <end position="49"/>
    </location>
</feature>
<feature type="domain" description="Major facilitator superfamily (MFS) profile" evidence="7">
    <location>
        <begin position="80"/>
        <end position="272"/>
    </location>
</feature>
<evidence type="ECO:0000256" key="5">
    <source>
        <dbReference type="ARBA" id="ARBA00023136"/>
    </source>
</evidence>
<dbReference type="PANTHER" id="PTHR23506">
    <property type="entry name" value="GH10249P"/>
    <property type="match status" value="1"/>
</dbReference>
<feature type="transmembrane region" description="Helical" evidence="6">
    <location>
        <begin position="118"/>
        <end position="139"/>
    </location>
</feature>
<feature type="transmembrane region" description="Helical" evidence="6">
    <location>
        <begin position="236"/>
        <end position="257"/>
    </location>
</feature>
<reference evidence="8 9" key="1">
    <citation type="submission" date="2015-01" db="EMBL/GenBank/DDBJ databases">
        <title>The Genome Sequence of Cladophialophora immunda CBS83496.</title>
        <authorList>
            <consortium name="The Broad Institute Genomics Platform"/>
            <person name="Cuomo C."/>
            <person name="de Hoog S."/>
            <person name="Gorbushina A."/>
            <person name="Stielow B."/>
            <person name="Teixiera M."/>
            <person name="Abouelleil A."/>
            <person name="Chapman S.B."/>
            <person name="Priest M."/>
            <person name="Young S.K."/>
            <person name="Wortman J."/>
            <person name="Nusbaum C."/>
            <person name="Birren B."/>
        </authorList>
    </citation>
    <scope>NUCLEOTIDE SEQUENCE [LARGE SCALE GENOMIC DNA]</scope>
    <source>
        <strain evidence="8 9">CBS 83496</strain>
    </source>
</reference>
<dbReference type="HOGENOM" id="CLU_1023089_0_0_1"/>
<comment type="subcellular location">
    <subcellularLocation>
        <location evidence="1">Membrane</location>
        <topology evidence="1">Multi-pass membrane protein</topology>
    </subcellularLocation>
</comment>
<dbReference type="STRING" id="569365.A0A0D2AAU5"/>
<protein>
    <recommendedName>
        <fullName evidence="7">Major facilitator superfamily (MFS) profile domain-containing protein</fullName>
    </recommendedName>
</protein>
<evidence type="ECO:0000313" key="8">
    <source>
        <dbReference type="EMBL" id="KIW21892.1"/>
    </source>
</evidence>
<dbReference type="InterPro" id="IPR050930">
    <property type="entry name" value="MFS_Vesicular_Transporter"/>
</dbReference>
<dbReference type="AlphaFoldDB" id="A0A0D2AAU5"/>
<gene>
    <name evidence="8" type="ORF">PV07_12697</name>
</gene>
<proteinExistence type="predicted"/>
<evidence type="ECO:0000313" key="9">
    <source>
        <dbReference type="Proteomes" id="UP000054466"/>
    </source>
</evidence>
<dbReference type="PROSITE" id="PS50850">
    <property type="entry name" value="MFS"/>
    <property type="match status" value="1"/>
</dbReference>
<feature type="transmembrane region" description="Helical" evidence="6">
    <location>
        <begin position="206"/>
        <end position="230"/>
    </location>
</feature>
<dbReference type="InterPro" id="IPR020846">
    <property type="entry name" value="MFS_dom"/>
</dbReference>
<accession>A0A0D2AAU5</accession>
<dbReference type="PANTHER" id="PTHR23506:SF23">
    <property type="entry name" value="GH10249P"/>
    <property type="match status" value="1"/>
</dbReference>
<name>A0A0D2AAU5_9EURO</name>
<dbReference type="Pfam" id="PF07690">
    <property type="entry name" value="MFS_1"/>
    <property type="match status" value="1"/>
</dbReference>
<dbReference type="GO" id="GO:0022857">
    <property type="term" value="F:transmembrane transporter activity"/>
    <property type="evidence" value="ECO:0007669"/>
    <property type="project" value="InterPro"/>
</dbReference>
<feature type="transmembrane region" description="Helical" evidence="6">
    <location>
        <begin position="146"/>
        <end position="162"/>
    </location>
</feature>
<dbReference type="InterPro" id="IPR011701">
    <property type="entry name" value="MFS"/>
</dbReference>
<evidence type="ECO:0000256" key="2">
    <source>
        <dbReference type="ARBA" id="ARBA00022448"/>
    </source>
</evidence>
<dbReference type="GeneID" id="27351891"/>
<evidence type="ECO:0000256" key="6">
    <source>
        <dbReference type="SAM" id="Phobius"/>
    </source>
</evidence>
<organism evidence="8 9">
    <name type="scientific">Cladophialophora immunda</name>
    <dbReference type="NCBI Taxonomy" id="569365"/>
    <lineage>
        <taxon>Eukaryota</taxon>
        <taxon>Fungi</taxon>
        <taxon>Dikarya</taxon>
        <taxon>Ascomycota</taxon>
        <taxon>Pezizomycotina</taxon>
        <taxon>Eurotiomycetes</taxon>
        <taxon>Chaetothyriomycetidae</taxon>
        <taxon>Chaetothyriales</taxon>
        <taxon>Herpotrichiellaceae</taxon>
        <taxon>Cladophialophora</taxon>
    </lineage>
</organism>
<dbReference type="InterPro" id="IPR036259">
    <property type="entry name" value="MFS_trans_sf"/>
</dbReference>
<dbReference type="SUPFAM" id="SSF103473">
    <property type="entry name" value="MFS general substrate transporter"/>
    <property type="match status" value="1"/>
</dbReference>
<feature type="transmembrane region" description="Helical" evidence="6">
    <location>
        <begin position="174"/>
        <end position="194"/>
    </location>
</feature>
<evidence type="ECO:0000256" key="1">
    <source>
        <dbReference type="ARBA" id="ARBA00004141"/>
    </source>
</evidence>
<dbReference type="Proteomes" id="UP000054466">
    <property type="component" value="Unassembled WGS sequence"/>
</dbReference>
<dbReference type="OrthoDB" id="5086884at2759"/>
<dbReference type="RefSeq" id="XP_016242108.1">
    <property type="nucleotide sequence ID" value="XM_016400247.1"/>
</dbReference>
<dbReference type="VEuPathDB" id="FungiDB:PV07_12697"/>
<dbReference type="EMBL" id="KN847108">
    <property type="protein sequence ID" value="KIW21892.1"/>
    <property type="molecule type" value="Genomic_DNA"/>
</dbReference>
<dbReference type="Gene3D" id="1.20.1250.20">
    <property type="entry name" value="MFS general substrate transporter like domains"/>
    <property type="match status" value="1"/>
</dbReference>